<feature type="compositionally biased region" description="Acidic residues" evidence="1">
    <location>
        <begin position="194"/>
        <end position="205"/>
    </location>
</feature>
<feature type="compositionally biased region" description="Basic residues" evidence="1">
    <location>
        <begin position="244"/>
        <end position="254"/>
    </location>
</feature>
<proteinExistence type="predicted"/>
<feature type="compositionally biased region" description="Polar residues" evidence="1">
    <location>
        <begin position="126"/>
        <end position="153"/>
    </location>
</feature>
<keyword evidence="3" id="KW-1185">Reference proteome</keyword>
<comment type="caution">
    <text evidence="2">The sequence shown here is derived from an EMBL/GenBank/DDBJ whole genome shotgun (WGS) entry which is preliminary data.</text>
</comment>
<feature type="compositionally biased region" description="Basic and acidic residues" evidence="1">
    <location>
        <begin position="21"/>
        <end position="30"/>
    </location>
</feature>
<name>A0ABU6XDJ2_9FABA</name>
<reference evidence="2 3" key="1">
    <citation type="journal article" date="2023" name="Plants (Basel)">
        <title>Bridging the Gap: Combining Genomics and Transcriptomics Approaches to Understand Stylosanthes scabra, an Orphan Legume from the Brazilian Caatinga.</title>
        <authorList>
            <person name="Ferreira-Neto J.R.C."/>
            <person name="da Silva M.D."/>
            <person name="Binneck E."/>
            <person name="de Melo N.F."/>
            <person name="da Silva R.H."/>
            <person name="de Melo A.L.T.M."/>
            <person name="Pandolfi V."/>
            <person name="Bustamante F.O."/>
            <person name="Brasileiro-Vidal A.C."/>
            <person name="Benko-Iseppon A.M."/>
        </authorList>
    </citation>
    <scope>NUCLEOTIDE SEQUENCE [LARGE SCALE GENOMIC DNA]</scope>
    <source>
        <tissue evidence="2">Leaves</tissue>
    </source>
</reference>
<protein>
    <submittedName>
        <fullName evidence="2">Uncharacterized protein</fullName>
    </submittedName>
</protein>
<gene>
    <name evidence="2" type="ORF">PIB30_044395</name>
</gene>
<accession>A0ABU6XDJ2</accession>
<feature type="region of interest" description="Disordered" evidence="1">
    <location>
        <begin position="118"/>
        <end position="282"/>
    </location>
</feature>
<feature type="region of interest" description="Disordered" evidence="1">
    <location>
        <begin position="1"/>
        <end position="61"/>
    </location>
</feature>
<feature type="compositionally biased region" description="Low complexity" evidence="1">
    <location>
        <begin position="34"/>
        <end position="43"/>
    </location>
</feature>
<evidence type="ECO:0000256" key="1">
    <source>
        <dbReference type="SAM" id="MobiDB-lite"/>
    </source>
</evidence>
<organism evidence="2 3">
    <name type="scientific">Stylosanthes scabra</name>
    <dbReference type="NCBI Taxonomy" id="79078"/>
    <lineage>
        <taxon>Eukaryota</taxon>
        <taxon>Viridiplantae</taxon>
        <taxon>Streptophyta</taxon>
        <taxon>Embryophyta</taxon>
        <taxon>Tracheophyta</taxon>
        <taxon>Spermatophyta</taxon>
        <taxon>Magnoliopsida</taxon>
        <taxon>eudicotyledons</taxon>
        <taxon>Gunneridae</taxon>
        <taxon>Pentapetalae</taxon>
        <taxon>rosids</taxon>
        <taxon>fabids</taxon>
        <taxon>Fabales</taxon>
        <taxon>Fabaceae</taxon>
        <taxon>Papilionoideae</taxon>
        <taxon>50 kb inversion clade</taxon>
        <taxon>dalbergioids sensu lato</taxon>
        <taxon>Dalbergieae</taxon>
        <taxon>Pterocarpus clade</taxon>
        <taxon>Stylosanthes</taxon>
    </lineage>
</organism>
<feature type="compositionally biased region" description="Polar residues" evidence="1">
    <location>
        <begin position="262"/>
        <end position="273"/>
    </location>
</feature>
<evidence type="ECO:0000313" key="3">
    <source>
        <dbReference type="Proteomes" id="UP001341840"/>
    </source>
</evidence>
<evidence type="ECO:0000313" key="2">
    <source>
        <dbReference type="EMBL" id="MED6196129.1"/>
    </source>
</evidence>
<dbReference type="Proteomes" id="UP001341840">
    <property type="component" value="Unassembled WGS sequence"/>
</dbReference>
<dbReference type="EMBL" id="JASCZI010211713">
    <property type="protein sequence ID" value="MED6196129.1"/>
    <property type="molecule type" value="Genomic_DNA"/>
</dbReference>
<sequence>MRRSNQLRAGKASLPSPTRRKQVEVIHIEDDSTDYTSDTTPTPLAGQNLNAKPNPFASPPGVHQFRQPIITRTSKGNIFISARIFQLKRIMPTSPESDSDSDEQSKNDAVQQPLLEAVPPQETVPEVQNHNSVPSEVESQSAGGNVPQPSTSLNRRKRRAFYKRPAPSGQATVRRRKGEAPKVFVPTVHPDATSGEDSDDGDSDPEYAQSESDELQSPYSSGADSDAEVGSRNDGRNVSQPSSRQRRRNTRASYKRPPPTGQPSELQSPYSSDAESDVEVYP</sequence>